<evidence type="ECO:0000313" key="3">
    <source>
        <dbReference type="EMBL" id="KAL3816018.1"/>
    </source>
</evidence>
<dbReference type="EMBL" id="JALLPB020000169">
    <property type="protein sequence ID" value="KAL3816018.1"/>
    <property type="molecule type" value="Genomic_DNA"/>
</dbReference>
<dbReference type="PANTHER" id="PTHR43642">
    <property type="entry name" value="HYBRID SIGNAL TRANSDUCTION HISTIDINE KINASE G"/>
    <property type="match status" value="1"/>
</dbReference>
<evidence type="ECO:0000259" key="2">
    <source>
        <dbReference type="Pfam" id="PF13191"/>
    </source>
</evidence>
<keyword evidence="4" id="KW-1185">Reference proteome</keyword>
<accession>A0ABD3RSY0</accession>
<dbReference type="InterPro" id="IPR027417">
    <property type="entry name" value="P-loop_NTPase"/>
</dbReference>
<evidence type="ECO:0000313" key="4">
    <source>
        <dbReference type="Proteomes" id="UP001530377"/>
    </source>
</evidence>
<feature type="region of interest" description="Disordered" evidence="1">
    <location>
        <begin position="13"/>
        <end position="40"/>
    </location>
</feature>
<dbReference type="PANTHER" id="PTHR43642:SF1">
    <property type="entry name" value="HYBRID SIGNAL TRANSDUCTION HISTIDINE KINASE G"/>
    <property type="match status" value="1"/>
</dbReference>
<gene>
    <name evidence="3" type="ORF">ACHAXA_010789</name>
</gene>
<dbReference type="InterPro" id="IPR041664">
    <property type="entry name" value="AAA_16"/>
</dbReference>
<comment type="caution">
    <text evidence="3">The sequence shown here is derived from an EMBL/GenBank/DDBJ whole genome shotgun (WGS) entry which is preliminary data.</text>
</comment>
<name>A0ABD3RSY0_9STRA</name>
<feature type="domain" description="Orc1-like AAA ATPase" evidence="2">
    <location>
        <begin position="173"/>
        <end position="354"/>
    </location>
</feature>
<protein>
    <recommendedName>
        <fullName evidence="2">Orc1-like AAA ATPase domain-containing protein</fullName>
    </recommendedName>
</protein>
<evidence type="ECO:0000256" key="1">
    <source>
        <dbReference type="SAM" id="MobiDB-lite"/>
    </source>
</evidence>
<dbReference type="AlphaFoldDB" id="A0ABD3RSY0"/>
<dbReference type="SUPFAM" id="SSF52540">
    <property type="entry name" value="P-loop containing nucleoside triphosphate hydrolases"/>
    <property type="match status" value="1"/>
</dbReference>
<reference evidence="3 4" key="1">
    <citation type="submission" date="2024-10" db="EMBL/GenBank/DDBJ databases">
        <title>Updated reference genomes for cyclostephanoid diatoms.</title>
        <authorList>
            <person name="Roberts W.R."/>
            <person name="Alverson A.J."/>
        </authorList>
    </citation>
    <scope>NUCLEOTIDE SEQUENCE [LARGE SCALE GENOMIC DNA]</scope>
    <source>
        <strain evidence="3 4">AJA228-03</strain>
    </source>
</reference>
<dbReference type="Gene3D" id="3.40.50.300">
    <property type="entry name" value="P-loop containing nucleotide triphosphate hydrolases"/>
    <property type="match status" value="1"/>
</dbReference>
<dbReference type="Proteomes" id="UP001530377">
    <property type="component" value="Unassembled WGS sequence"/>
</dbReference>
<dbReference type="InterPro" id="IPR053159">
    <property type="entry name" value="Hybrid_Histidine_Kinase"/>
</dbReference>
<proteinExistence type="predicted"/>
<organism evidence="3 4">
    <name type="scientific">Cyclostephanos tholiformis</name>
    <dbReference type="NCBI Taxonomy" id="382380"/>
    <lineage>
        <taxon>Eukaryota</taxon>
        <taxon>Sar</taxon>
        <taxon>Stramenopiles</taxon>
        <taxon>Ochrophyta</taxon>
        <taxon>Bacillariophyta</taxon>
        <taxon>Coscinodiscophyceae</taxon>
        <taxon>Thalassiosirophycidae</taxon>
        <taxon>Stephanodiscales</taxon>
        <taxon>Stephanodiscaceae</taxon>
        <taxon>Cyclostephanos</taxon>
    </lineage>
</organism>
<sequence>MWGRYLEVIFPDEDESQHHASSENNVGSSGGGGDGEEGGNSSHPFGLLLMELFSDIFPPMPVERLGGMRLYDNNLVEAATGGGCRYYSEMPARKKTQQSMLRCGTYEKLIERGYPSSISSVVQNLLECVGEENRLGEAIEDLHLLIFDPSRFLFDREIASINGCTEFSIKDRKLYGREHEVSLITDAFCRVSEGKSEAFFLGGFSGSGKSMIVNSLIARVNVSGGSVLMHKFDQISKDRPMLDLLVLFNDLCLMISERYSHAELAVIVNDLEEVFGSDLSVLARMLPDIRALIPRLEQYGDKNENEGGGNLRSICFTLQRFIRVVSSEKHPVVLILDDLQWCDESAFAVVESLLCDGIGPNCVFFVGTYRSNEVADDHEIFLLMQKMKLFGVPTTVQILEGLNPNDLNIMISDALCALPRISKPLSNIIHQKTKGNPFFVLAFLKSLVEVGSLEYSIRKRRWFWDEEQVSSMDVTGNVLHLLTSKMSRLSASIQAVLKLAACFGAKIKESVVITLAVDPGHSDILDKFEQVVEEGFMVKSGLSEFKFVHDKVREAAYSLMSESEKSQYHYSIGMSLYATTRGKDVNDVIIYNIIDQIKRGIAHIEGETPQLRADIAKITAAAVLNAMASSDYVTAFSYSMFALSLLPINRWESHYDLSLWFSIQSAKSYFSVGNVGKARCILREIMDHCHTLEEKLPAYFLLALIELPSENSIKSYSICHDVLTQLGEYIPNGFYRNQIANMFETTSVMVERIVSETDLLDMKKMDGMNATLLDFYGIMSSSAMFARPEMRLFLICRKVQLTMTSNTLCEESIMGLLEFASVLCIKEKGVIVGSRLGKVAMSCFNKRYRSTRAMSRLYLLYYSLIAFHTEPLQSCADMLRLGFDVGMSAGETIGAFFSAVYHIKTALATGERLPTLLDKVDYYLGLAEIYQHKFGTILLSITRDTISTLIGKAGLFTPISNFDAPAGAPEFIIKASLTRSAVVAFWQGHCERCQFYVEKLLKLSSVNYYRESYFLDEYLVTLVIHGLNSFQVLRTRNIRSGVKIKSVPKKAIKTLTDATALSSWNFRNKVHLLEAEQFSFQNNNQEALLSYAAAINSACSSKFIHEQGLACELAGYHCKKNCDLSGARKFFDQAKKCYADWGSQLKVDSVAHALESV</sequence>
<dbReference type="Pfam" id="PF13191">
    <property type="entry name" value="AAA_16"/>
    <property type="match status" value="1"/>
</dbReference>